<comment type="caution">
    <text evidence="22">The sequence shown here is derived from an EMBL/GenBank/DDBJ whole genome shotgun (WGS) entry which is preliminary data.</text>
</comment>
<name>A0A4U5JRE7_9GAMM</name>
<keyword evidence="17" id="KW-0464">Manganese</keyword>
<gene>
    <name evidence="22" type="primary">ligD</name>
    <name evidence="22" type="ORF">FCE95_13455</name>
</gene>
<evidence type="ECO:0000256" key="4">
    <source>
        <dbReference type="ARBA" id="ARBA00022679"/>
    </source>
</evidence>
<evidence type="ECO:0000256" key="16">
    <source>
        <dbReference type="ARBA" id="ARBA00023204"/>
    </source>
</evidence>
<evidence type="ECO:0000256" key="20">
    <source>
        <dbReference type="ARBA" id="ARBA00034003"/>
    </source>
</evidence>
<dbReference type="GO" id="GO:0003910">
    <property type="term" value="F:DNA ligase (ATP) activity"/>
    <property type="evidence" value="ECO:0007669"/>
    <property type="project" value="UniProtKB-EC"/>
</dbReference>
<dbReference type="InterPro" id="IPR014143">
    <property type="entry name" value="NHEJ_ligase_prk"/>
</dbReference>
<evidence type="ECO:0000256" key="3">
    <source>
        <dbReference type="ARBA" id="ARBA00022598"/>
    </source>
</evidence>
<dbReference type="PROSITE" id="PS50160">
    <property type="entry name" value="DNA_LIGASE_A3"/>
    <property type="match status" value="1"/>
</dbReference>
<feature type="domain" description="ATP-dependent DNA ligase family profile" evidence="21">
    <location>
        <begin position="318"/>
        <end position="442"/>
    </location>
</feature>
<dbReference type="PANTHER" id="PTHR42705:SF2">
    <property type="entry name" value="BIFUNCTIONAL NON-HOMOLOGOUS END JOINING PROTEIN LIGD"/>
    <property type="match status" value="1"/>
</dbReference>
<evidence type="ECO:0000256" key="15">
    <source>
        <dbReference type="ARBA" id="ARBA00023172"/>
    </source>
</evidence>
<dbReference type="EMBL" id="SZUA01000002">
    <property type="protein sequence ID" value="TKR31068.1"/>
    <property type="molecule type" value="Genomic_DNA"/>
</dbReference>
<evidence type="ECO:0000256" key="14">
    <source>
        <dbReference type="ARBA" id="ARBA00023125"/>
    </source>
</evidence>
<evidence type="ECO:0000256" key="7">
    <source>
        <dbReference type="ARBA" id="ARBA00022723"/>
    </source>
</evidence>
<dbReference type="InterPro" id="IPR014144">
    <property type="entry name" value="LigD_PE_domain"/>
</dbReference>
<dbReference type="Gene3D" id="3.30.470.30">
    <property type="entry name" value="DNA ligase/mRNA capping enzyme"/>
    <property type="match status" value="1"/>
</dbReference>
<dbReference type="NCBIfam" id="TIGR02779">
    <property type="entry name" value="NHEJ_ligase_lig"/>
    <property type="match status" value="1"/>
</dbReference>
<evidence type="ECO:0000256" key="2">
    <source>
        <dbReference type="ARBA" id="ARBA00012727"/>
    </source>
</evidence>
<evidence type="ECO:0000256" key="8">
    <source>
        <dbReference type="ARBA" id="ARBA00022741"/>
    </source>
</evidence>
<dbReference type="InterPro" id="IPR012310">
    <property type="entry name" value="DNA_ligase_ATP-dep_cent"/>
</dbReference>
<keyword evidence="14" id="KW-0238">DNA-binding</keyword>
<keyword evidence="16" id="KW-0234">DNA repair</keyword>
<protein>
    <recommendedName>
        <fullName evidence="2">DNA ligase (ATP)</fullName>
        <ecNumber evidence="2">6.5.1.1</ecNumber>
    </recommendedName>
    <alternativeName>
        <fullName evidence="19">NHEJ DNA polymerase</fullName>
    </alternativeName>
</protein>
<keyword evidence="18" id="KW-0511">Multifunctional enzyme</keyword>
<evidence type="ECO:0000256" key="5">
    <source>
        <dbReference type="ARBA" id="ARBA00022695"/>
    </source>
</evidence>
<dbReference type="InterPro" id="IPR014146">
    <property type="entry name" value="LigD_ligase_dom"/>
</dbReference>
<dbReference type="InterPro" id="IPR052171">
    <property type="entry name" value="NHEJ_LigD"/>
</dbReference>
<evidence type="ECO:0000256" key="19">
    <source>
        <dbReference type="ARBA" id="ARBA00029943"/>
    </source>
</evidence>
<accession>A0A4U5JRE7</accession>
<keyword evidence="11" id="KW-0269">Exonuclease</keyword>
<evidence type="ECO:0000256" key="9">
    <source>
        <dbReference type="ARBA" id="ARBA00022763"/>
    </source>
</evidence>
<dbReference type="NCBIfam" id="TIGR02776">
    <property type="entry name" value="NHEJ_ligase_prk"/>
    <property type="match status" value="1"/>
</dbReference>
<dbReference type="CDD" id="cd07971">
    <property type="entry name" value="OBF_DNA_ligase_LigD"/>
    <property type="match status" value="1"/>
</dbReference>
<proteinExistence type="predicted"/>
<dbReference type="SUPFAM" id="SSF50249">
    <property type="entry name" value="Nucleic acid-binding proteins"/>
    <property type="match status" value="1"/>
</dbReference>
<dbReference type="AlphaFoldDB" id="A0A4U5JRE7"/>
<dbReference type="CDD" id="cd07906">
    <property type="entry name" value="Adenylation_DNA_ligase_LigD_LigC"/>
    <property type="match status" value="1"/>
</dbReference>
<comment type="cofactor">
    <cofactor evidence="1">
        <name>Mn(2+)</name>
        <dbReference type="ChEBI" id="CHEBI:29035"/>
    </cofactor>
</comment>
<evidence type="ECO:0000256" key="17">
    <source>
        <dbReference type="ARBA" id="ARBA00023211"/>
    </source>
</evidence>
<dbReference type="InterPro" id="IPR012309">
    <property type="entry name" value="DNA_ligase_ATP-dep_C"/>
</dbReference>
<dbReference type="GO" id="GO:0003887">
    <property type="term" value="F:DNA-directed DNA polymerase activity"/>
    <property type="evidence" value="ECO:0007669"/>
    <property type="project" value="UniProtKB-KW"/>
</dbReference>
<keyword evidence="10" id="KW-0378">Hydrolase</keyword>
<dbReference type="CDD" id="cd04861">
    <property type="entry name" value="LigD_Pol_like"/>
    <property type="match status" value="1"/>
</dbReference>
<dbReference type="Gene3D" id="2.40.50.140">
    <property type="entry name" value="Nucleic acid-binding proteins"/>
    <property type="match status" value="1"/>
</dbReference>
<keyword evidence="8" id="KW-0547">Nucleotide-binding</keyword>
<keyword evidence="3 22" id="KW-0436">Ligase</keyword>
<dbReference type="Gene3D" id="3.30.1490.70">
    <property type="match status" value="1"/>
</dbReference>
<dbReference type="EC" id="6.5.1.1" evidence="2"/>
<dbReference type="OrthoDB" id="9802472at2"/>
<evidence type="ECO:0000313" key="22">
    <source>
        <dbReference type="EMBL" id="TKR31068.1"/>
    </source>
</evidence>
<evidence type="ECO:0000256" key="6">
    <source>
        <dbReference type="ARBA" id="ARBA00022722"/>
    </source>
</evidence>
<evidence type="ECO:0000313" key="23">
    <source>
        <dbReference type="Proteomes" id="UP000308707"/>
    </source>
</evidence>
<keyword evidence="5" id="KW-0548">Nucleotidyltransferase</keyword>
<dbReference type="NCBIfam" id="TIGR02778">
    <property type="entry name" value="ligD_pol"/>
    <property type="match status" value="1"/>
</dbReference>
<dbReference type="GO" id="GO:0006281">
    <property type="term" value="P:DNA repair"/>
    <property type="evidence" value="ECO:0007669"/>
    <property type="project" value="UniProtKB-KW"/>
</dbReference>
<dbReference type="GO" id="GO:0003677">
    <property type="term" value="F:DNA binding"/>
    <property type="evidence" value="ECO:0007669"/>
    <property type="project" value="UniProtKB-KW"/>
</dbReference>
<dbReference type="RefSeq" id="WP_137267498.1">
    <property type="nucleotide sequence ID" value="NZ_SZUA01000002.1"/>
</dbReference>
<evidence type="ECO:0000256" key="11">
    <source>
        <dbReference type="ARBA" id="ARBA00022839"/>
    </source>
</evidence>
<reference evidence="22 23" key="1">
    <citation type="submission" date="2019-04" db="EMBL/GenBank/DDBJ databases">
        <title>Reference strain of H23.</title>
        <authorList>
            <person name="Luo X."/>
        </authorList>
    </citation>
    <scope>NUCLEOTIDE SEQUENCE [LARGE SCALE GENOMIC DNA]</scope>
    <source>
        <strain evidence="22 23">H23</strain>
    </source>
</reference>
<dbReference type="GO" id="GO:0046872">
    <property type="term" value="F:metal ion binding"/>
    <property type="evidence" value="ECO:0007669"/>
    <property type="project" value="UniProtKB-KW"/>
</dbReference>
<dbReference type="Gene3D" id="3.90.920.10">
    <property type="entry name" value="DNA primase, PRIM domain"/>
    <property type="match status" value="1"/>
</dbReference>
<dbReference type="Pfam" id="PF13298">
    <property type="entry name" value="LigD_N"/>
    <property type="match status" value="1"/>
</dbReference>
<dbReference type="GO" id="GO:0005524">
    <property type="term" value="F:ATP binding"/>
    <property type="evidence" value="ECO:0007669"/>
    <property type="project" value="UniProtKB-KW"/>
</dbReference>
<evidence type="ECO:0000259" key="21">
    <source>
        <dbReference type="PROSITE" id="PS50160"/>
    </source>
</evidence>
<dbReference type="PANTHER" id="PTHR42705">
    <property type="entry name" value="BIFUNCTIONAL NON-HOMOLOGOUS END JOINING PROTEIN LIGD"/>
    <property type="match status" value="1"/>
</dbReference>
<keyword evidence="7" id="KW-0479">Metal-binding</keyword>
<sequence>MAKLSEYSAKRRFDATPEPGPVVVEGGGGPLMFVVQQHHASHMHFDLRLECDGVLKSWAVPRGPSLDRNEKRLAVFVEDHPYDYGSFEGVIPPGQYGSGEVIVWDCGVYSPDENGLWFHDREEARRQVREGIEKGKLSIQLRGEKLKGSFALVRTKEARQWLLIKHKDRFVTSDDVIARDRSVLSGVAVEEMKVVPAQRMPASQLVPAGKATPMPADLEPMQAETADAPFANADWMWEPKLDGYRVLAFVDANGVRLRSRRGLELAKIFPKLAAELRQQASAGAILDGEIVAFGTDGKPSFSVLQNRFQLKTERDIAAADAATPTLFFAFDLLYFEGIDLRKRPYRDRRRYLSQCLLPSPLVQLVHADEDGPALHAAAIAAGFEGAVGKRKDSAYLAGKRSSSWLKVKPTHSAEFVIGGFTQGKGARGALGALLIGYWEGGKLRYASHVGSGFDDATLAQVQERLQALWARSCPFAGKPEVNGPVTWVKPELVAEVSFQRWTEEGSLRAPIFLRLRDDIDAKTVTREDAPAGKAGKPAGKRASAFVGGASAPTVGAEAPPTKAVRRKAGNEDVAKTIDEVVAQLDAAKKTCDLIVGAHRIRLSNLDRVYWPADKALKQPDLTKRDLLLYLAQISPLMLPHLADRPLTMIRMPDGIHGQRFFQKHWTQEKPDFVDTVTVFSEHRDQRHDYLVCNNLPTLLWLAQSGTLEFHVWHSRMKPGPDAAVPSTDFSSSLQALEDSILNFPDYVLFDIDPYIYSGKEAPGDEPELNTVAFEKGKEIAFRLRELLQSMSIEPIVKTSGKTGLHVFVPIVRNLDFDGARHVSELVSRHLARLHPKDVTVEWSVPKRTGKIFMDYNMNVRGKTLNVAYSPRGTAGAPVSMPLTWEELAQAHPLDFRMTNVVKQAARTGDRWRDALENKQDLARILASGKA</sequence>
<evidence type="ECO:0000256" key="12">
    <source>
        <dbReference type="ARBA" id="ARBA00022840"/>
    </source>
</evidence>
<keyword evidence="13" id="KW-0239">DNA-directed DNA polymerase</keyword>
<dbReference type="Pfam" id="PF01068">
    <property type="entry name" value="DNA_ligase_A_M"/>
    <property type="match status" value="1"/>
</dbReference>
<evidence type="ECO:0000256" key="10">
    <source>
        <dbReference type="ARBA" id="ARBA00022801"/>
    </source>
</evidence>
<keyword evidence="4" id="KW-0808">Transferase</keyword>
<keyword evidence="23" id="KW-1185">Reference proteome</keyword>
<evidence type="ECO:0000256" key="1">
    <source>
        <dbReference type="ARBA" id="ARBA00001936"/>
    </source>
</evidence>
<keyword evidence="12" id="KW-0067">ATP-binding</keyword>
<dbReference type="Pfam" id="PF04679">
    <property type="entry name" value="DNA_ligase_A_C"/>
    <property type="match status" value="1"/>
</dbReference>
<comment type="catalytic activity">
    <reaction evidence="20">
        <text>ATP + (deoxyribonucleotide)n-3'-hydroxyl + 5'-phospho-(deoxyribonucleotide)m = (deoxyribonucleotide)n+m + AMP + diphosphate.</text>
        <dbReference type="EC" id="6.5.1.1"/>
    </reaction>
</comment>
<dbReference type="GO" id="GO:0004527">
    <property type="term" value="F:exonuclease activity"/>
    <property type="evidence" value="ECO:0007669"/>
    <property type="project" value="UniProtKB-KW"/>
</dbReference>
<keyword evidence="6" id="KW-0540">Nuclease</keyword>
<dbReference type="Pfam" id="PF21686">
    <property type="entry name" value="LigD_Prim-Pol"/>
    <property type="match status" value="1"/>
</dbReference>
<dbReference type="Proteomes" id="UP000308707">
    <property type="component" value="Unassembled WGS sequence"/>
</dbReference>
<dbReference type="SUPFAM" id="SSF56091">
    <property type="entry name" value="DNA ligase/mRNA capping enzyme, catalytic domain"/>
    <property type="match status" value="1"/>
</dbReference>
<keyword evidence="9" id="KW-0227">DNA damage</keyword>
<organism evidence="22 23">
    <name type="scientific">Luteimonas gilva</name>
    <dbReference type="NCBI Taxonomy" id="2572684"/>
    <lineage>
        <taxon>Bacteria</taxon>
        <taxon>Pseudomonadati</taxon>
        <taxon>Pseudomonadota</taxon>
        <taxon>Gammaproteobacteria</taxon>
        <taxon>Lysobacterales</taxon>
        <taxon>Lysobacteraceae</taxon>
        <taxon>Luteimonas</taxon>
    </lineage>
</organism>
<dbReference type="InterPro" id="IPR012340">
    <property type="entry name" value="NA-bd_OB-fold"/>
</dbReference>
<evidence type="ECO:0000256" key="18">
    <source>
        <dbReference type="ARBA" id="ARBA00023268"/>
    </source>
</evidence>
<dbReference type="NCBIfam" id="TIGR02777">
    <property type="entry name" value="LigD_PE_dom"/>
    <property type="match status" value="1"/>
</dbReference>
<keyword evidence="15" id="KW-0233">DNA recombination</keyword>
<dbReference type="GO" id="GO:0006310">
    <property type="term" value="P:DNA recombination"/>
    <property type="evidence" value="ECO:0007669"/>
    <property type="project" value="UniProtKB-KW"/>
</dbReference>
<evidence type="ECO:0000256" key="13">
    <source>
        <dbReference type="ARBA" id="ARBA00022932"/>
    </source>
</evidence>
<dbReference type="InterPro" id="IPR014145">
    <property type="entry name" value="LigD_pol_dom"/>
</dbReference>